<sequence length="187" mass="22869">MDLFRRTLEECQLIDVGYSGRWFTWERGNLPEMNIRERLDRGVANTRWISMFPGVKVQHLVYYFSDHCPILIKTCREEKRLKSKLFRFEAWWLLEESFFNEVKRIWELSSRDLLQKLENVKRGLEKWADQIQWNQKRKKQVLTAELSDLYEVDKDDNNLAELIDTKIQLNFEIEKDECYWEQRARLN</sequence>
<dbReference type="PANTHER" id="PTHR33710:SF62">
    <property type="entry name" value="DUF4283 DOMAIN PROTEIN"/>
    <property type="match status" value="1"/>
</dbReference>
<dbReference type="Gene3D" id="3.60.10.10">
    <property type="entry name" value="Endonuclease/exonuclease/phosphatase"/>
    <property type="match status" value="1"/>
</dbReference>
<accession>A0ABR0MFQ2</accession>
<evidence type="ECO:0000313" key="1">
    <source>
        <dbReference type="EMBL" id="KAK5771922.1"/>
    </source>
</evidence>
<dbReference type="SUPFAM" id="SSF56219">
    <property type="entry name" value="DNase I-like"/>
    <property type="match status" value="1"/>
</dbReference>
<comment type="caution">
    <text evidence="1">The sequence shown here is derived from an EMBL/GenBank/DDBJ whole genome shotgun (WGS) entry which is preliminary data.</text>
</comment>
<organism evidence="1 2">
    <name type="scientific">Gossypium arboreum</name>
    <name type="common">Tree cotton</name>
    <name type="synonym">Gossypium nanking</name>
    <dbReference type="NCBI Taxonomy" id="29729"/>
    <lineage>
        <taxon>Eukaryota</taxon>
        <taxon>Viridiplantae</taxon>
        <taxon>Streptophyta</taxon>
        <taxon>Embryophyta</taxon>
        <taxon>Tracheophyta</taxon>
        <taxon>Spermatophyta</taxon>
        <taxon>Magnoliopsida</taxon>
        <taxon>eudicotyledons</taxon>
        <taxon>Gunneridae</taxon>
        <taxon>Pentapetalae</taxon>
        <taxon>rosids</taxon>
        <taxon>malvids</taxon>
        <taxon>Malvales</taxon>
        <taxon>Malvaceae</taxon>
        <taxon>Malvoideae</taxon>
        <taxon>Gossypium</taxon>
    </lineage>
</organism>
<reference evidence="1 2" key="1">
    <citation type="submission" date="2023-03" db="EMBL/GenBank/DDBJ databases">
        <title>WGS of Gossypium arboreum.</title>
        <authorList>
            <person name="Yu D."/>
        </authorList>
    </citation>
    <scope>NUCLEOTIDE SEQUENCE [LARGE SCALE GENOMIC DNA]</scope>
    <source>
        <tissue evidence="1">Leaf</tissue>
    </source>
</reference>
<keyword evidence="2" id="KW-1185">Reference proteome</keyword>
<proteinExistence type="predicted"/>
<gene>
    <name evidence="1" type="ORF">PVK06_048178</name>
</gene>
<protein>
    <recommendedName>
        <fullName evidence="3">Reverse transcriptase</fullName>
    </recommendedName>
</protein>
<dbReference type="PANTHER" id="PTHR33710">
    <property type="entry name" value="BNAC02G09200D PROTEIN"/>
    <property type="match status" value="1"/>
</dbReference>
<evidence type="ECO:0008006" key="3">
    <source>
        <dbReference type="Google" id="ProtNLM"/>
    </source>
</evidence>
<dbReference type="EMBL" id="JARKNE010000013">
    <property type="protein sequence ID" value="KAK5771922.1"/>
    <property type="molecule type" value="Genomic_DNA"/>
</dbReference>
<name>A0ABR0MFQ2_GOSAR</name>
<dbReference type="Proteomes" id="UP001358586">
    <property type="component" value="Chromosome 13"/>
</dbReference>
<evidence type="ECO:0000313" key="2">
    <source>
        <dbReference type="Proteomes" id="UP001358586"/>
    </source>
</evidence>
<dbReference type="InterPro" id="IPR036691">
    <property type="entry name" value="Endo/exonu/phosph_ase_sf"/>
</dbReference>